<dbReference type="PROSITE" id="PS50240">
    <property type="entry name" value="TRYPSIN_DOM"/>
    <property type="match status" value="1"/>
</dbReference>
<keyword evidence="9" id="KW-1185">Reference proteome</keyword>
<accession>A0A1W4XIA3</accession>
<evidence type="ECO:0000313" key="9">
    <source>
        <dbReference type="Proteomes" id="UP000192223"/>
    </source>
</evidence>
<keyword evidence="4 6" id="KW-0720">Serine protease</keyword>
<gene>
    <name evidence="10" type="primary">LOC108741711</name>
</gene>
<keyword evidence="5" id="KW-1015">Disulfide bond</keyword>
<dbReference type="PRINTS" id="PR00722">
    <property type="entry name" value="CHYMOTRYPSIN"/>
</dbReference>
<dbReference type="FunCoup" id="A0A1W4XIA3">
    <property type="interactions" value="51"/>
</dbReference>
<evidence type="ECO:0000256" key="5">
    <source>
        <dbReference type="ARBA" id="ARBA00023157"/>
    </source>
</evidence>
<dbReference type="OrthoDB" id="5565075at2759"/>
<feature type="signal peptide" evidence="7">
    <location>
        <begin position="1"/>
        <end position="18"/>
    </location>
</feature>
<keyword evidence="7" id="KW-0732">Signal</keyword>
<feature type="domain" description="Peptidase S1" evidence="8">
    <location>
        <begin position="47"/>
        <end position="277"/>
    </location>
</feature>
<dbReference type="STRING" id="224129.A0A1W4XIA3"/>
<evidence type="ECO:0000313" key="10">
    <source>
        <dbReference type="RefSeq" id="XP_018332105.1"/>
    </source>
</evidence>
<dbReference type="InParanoid" id="A0A1W4XIA3"/>
<dbReference type="PANTHER" id="PTHR24276:SF98">
    <property type="entry name" value="FI18310P1-RELATED"/>
    <property type="match status" value="1"/>
</dbReference>
<organism evidence="9 10">
    <name type="scientific">Agrilus planipennis</name>
    <name type="common">Emerald ash borer</name>
    <name type="synonym">Agrilus marcopoli</name>
    <dbReference type="NCBI Taxonomy" id="224129"/>
    <lineage>
        <taxon>Eukaryota</taxon>
        <taxon>Metazoa</taxon>
        <taxon>Ecdysozoa</taxon>
        <taxon>Arthropoda</taxon>
        <taxon>Hexapoda</taxon>
        <taxon>Insecta</taxon>
        <taxon>Pterygota</taxon>
        <taxon>Neoptera</taxon>
        <taxon>Endopterygota</taxon>
        <taxon>Coleoptera</taxon>
        <taxon>Polyphaga</taxon>
        <taxon>Elateriformia</taxon>
        <taxon>Buprestoidea</taxon>
        <taxon>Buprestidae</taxon>
        <taxon>Agrilinae</taxon>
        <taxon>Agrilus</taxon>
    </lineage>
</organism>
<protein>
    <submittedName>
        <fullName evidence="10">Brachyurin-like isoform X1</fullName>
    </submittedName>
</protein>
<name>A0A1W4XIA3_AGRPL</name>
<dbReference type="InterPro" id="IPR043504">
    <property type="entry name" value="Peptidase_S1_PA_chymotrypsin"/>
</dbReference>
<feature type="chain" id="PRO_5010720055" evidence="7">
    <location>
        <begin position="19"/>
        <end position="281"/>
    </location>
</feature>
<dbReference type="GO" id="GO:0004252">
    <property type="term" value="F:serine-type endopeptidase activity"/>
    <property type="evidence" value="ECO:0007669"/>
    <property type="project" value="InterPro"/>
</dbReference>
<proteinExistence type="inferred from homology"/>
<dbReference type="SUPFAM" id="SSF50494">
    <property type="entry name" value="Trypsin-like serine proteases"/>
    <property type="match status" value="1"/>
</dbReference>
<dbReference type="KEGG" id="apln:108741711"/>
<evidence type="ECO:0000256" key="3">
    <source>
        <dbReference type="ARBA" id="ARBA00022801"/>
    </source>
</evidence>
<dbReference type="Gene3D" id="2.40.10.10">
    <property type="entry name" value="Trypsin-like serine proteases"/>
    <property type="match status" value="2"/>
</dbReference>
<evidence type="ECO:0000256" key="2">
    <source>
        <dbReference type="ARBA" id="ARBA00022670"/>
    </source>
</evidence>
<evidence type="ECO:0000256" key="4">
    <source>
        <dbReference type="ARBA" id="ARBA00022825"/>
    </source>
</evidence>
<dbReference type="Proteomes" id="UP000192223">
    <property type="component" value="Unplaced"/>
</dbReference>
<evidence type="ECO:0000256" key="1">
    <source>
        <dbReference type="ARBA" id="ARBA00007664"/>
    </source>
</evidence>
<dbReference type="InterPro" id="IPR018114">
    <property type="entry name" value="TRYPSIN_HIS"/>
</dbReference>
<dbReference type="InterPro" id="IPR009003">
    <property type="entry name" value="Peptidase_S1_PA"/>
</dbReference>
<evidence type="ECO:0000256" key="6">
    <source>
        <dbReference type="RuleBase" id="RU363034"/>
    </source>
</evidence>
<evidence type="ECO:0000256" key="7">
    <source>
        <dbReference type="SAM" id="SignalP"/>
    </source>
</evidence>
<comment type="similarity">
    <text evidence="1">Belongs to the peptidase S1 family.</text>
</comment>
<dbReference type="InterPro" id="IPR001254">
    <property type="entry name" value="Trypsin_dom"/>
</dbReference>
<dbReference type="InterPro" id="IPR001314">
    <property type="entry name" value="Peptidase_S1A"/>
</dbReference>
<dbReference type="PROSITE" id="PS00134">
    <property type="entry name" value="TRYPSIN_HIS"/>
    <property type="match status" value="1"/>
</dbReference>
<dbReference type="SMART" id="SM00020">
    <property type="entry name" value="Tryp_SPc"/>
    <property type="match status" value="1"/>
</dbReference>
<dbReference type="PANTHER" id="PTHR24276">
    <property type="entry name" value="POLYSERASE-RELATED"/>
    <property type="match status" value="1"/>
</dbReference>
<evidence type="ECO:0000259" key="8">
    <source>
        <dbReference type="PROSITE" id="PS50240"/>
    </source>
</evidence>
<keyword evidence="2 6" id="KW-0645">Protease</keyword>
<dbReference type="FunFam" id="2.40.10.10:FF:000034">
    <property type="entry name" value="Eupolytin"/>
    <property type="match status" value="1"/>
</dbReference>
<dbReference type="PROSITE" id="PS00135">
    <property type="entry name" value="TRYPSIN_SER"/>
    <property type="match status" value="1"/>
</dbReference>
<dbReference type="InterPro" id="IPR033116">
    <property type="entry name" value="TRYPSIN_SER"/>
</dbReference>
<dbReference type="InterPro" id="IPR050430">
    <property type="entry name" value="Peptidase_S1"/>
</dbReference>
<dbReference type="GeneID" id="108741711"/>
<sequence>MKEIVLIFLIFSLVAVQADRDWYKIIPAHSKDSTSLHQLASSEDVRIVGGSEAAPNSLPYQAALSLIFNGTSGFCGGSLITRRYVLTAAHCLVNELVSVVVVLGAHNITFRETTQQRIRTSTFKVHEEFNNETLENDLGIVYLPTPAKLNRYVQLIALPTRDDADNDFVGSEAITSGWGYNTTSATDISHVLQYVKVPIIENDVCNATLADITDSMICTGGSGNKGICFGDSGGPLVIKGKLVGVTSFIGDNGCDAGEPNAFSRVTSFLDWISENSDAVIR</sequence>
<reference evidence="10" key="1">
    <citation type="submission" date="2025-08" db="UniProtKB">
        <authorList>
            <consortium name="RefSeq"/>
        </authorList>
    </citation>
    <scope>IDENTIFICATION</scope>
    <source>
        <tissue evidence="10">Entire body</tissue>
    </source>
</reference>
<dbReference type="RefSeq" id="XP_018332105.1">
    <property type="nucleotide sequence ID" value="XM_018476603.1"/>
</dbReference>
<dbReference type="GO" id="GO:0006508">
    <property type="term" value="P:proteolysis"/>
    <property type="evidence" value="ECO:0007669"/>
    <property type="project" value="UniProtKB-KW"/>
</dbReference>
<dbReference type="AlphaFoldDB" id="A0A1W4XIA3"/>
<dbReference type="Pfam" id="PF00089">
    <property type="entry name" value="Trypsin"/>
    <property type="match status" value="1"/>
</dbReference>
<dbReference type="CDD" id="cd00190">
    <property type="entry name" value="Tryp_SPc"/>
    <property type="match status" value="1"/>
</dbReference>
<keyword evidence="3 6" id="KW-0378">Hydrolase</keyword>